<accession>A0ABU8JC41</accession>
<evidence type="ECO:0000313" key="2">
    <source>
        <dbReference type="EMBL" id="MEI7036602.1"/>
    </source>
</evidence>
<dbReference type="EMBL" id="JBBBNY010000003">
    <property type="protein sequence ID" value="MEI7036602.1"/>
    <property type="molecule type" value="Genomic_DNA"/>
</dbReference>
<comment type="caution">
    <text evidence="2">The sequence shown here is derived from an EMBL/GenBank/DDBJ whole genome shotgun (WGS) entry which is preliminary data.</text>
</comment>
<dbReference type="RefSeq" id="WP_336807216.1">
    <property type="nucleotide sequence ID" value="NZ_JBBBNY010000003.1"/>
</dbReference>
<feature type="region of interest" description="Disordered" evidence="1">
    <location>
        <begin position="1"/>
        <end position="60"/>
    </location>
</feature>
<gene>
    <name evidence="2" type="ORF">WAT24_07525</name>
</gene>
<name>A0ABU8JC41_9GAMM</name>
<evidence type="ECO:0008006" key="4">
    <source>
        <dbReference type="Google" id="ProtNLM"/>
    </source>
</evidence>
<organism evidence="2 3">
    <name type="scientific">Fulvimonas yonginensis</name>
    <dbReference type="NCBI Taxonomy" id="1495200"/>
    <lineage>
        <taxon>Bacteria</taxon>
        <taxon>Pseudomonadati</taxon>
        <taxon>Pseudomonadota</taxon>
        <taxon>Gammaproteobacteria</taxon>
        <taxon>Lysobacterales</taxon>
        <taxon>Rhodanobacteraceae</taxon>
        <taxon>Fulvimonas</taxon>
    </lineage>
</organism>
<evidence type="ECO:0000256" key="1">
    <source>
        <dbReference type="SAM" id="MobiDB-lite"/>
    </source>
</evidence>
<evidence type="ECO:0000313" key="3">
    <source>
        <dbReference type="Proteomes" id="UP001381174"/>
    </source>
</evidence>
<protein>
    <recommendedName>
        <fullName evidence="4">Em GEA1 (EM1)</fullName>
    </recommendedName>
</protein>
<sequence length="60" mass="6629">MSKQDQDKGDMTVREAGHKGGEARKDELGHEGYSELGKKGGQRVHDLVNEGKQAERHGKK</sequence>
<reference evidence="2 3" key="1">
    <citation type="journal article" date="2014" name="Int. J. Syst. Evol. Microbiol.">
        <title>Fulvimonas yonginensis sp. nov., isolated from greenhouse soil, and emended description of the genus Fulvimonas.</title>
        <authorList>
            <person name="Ahn J.H."/>
            <person name="Kim S.J."/>
            <person name="Weon H.Y."/>
            <person name="Hong S.B."/>
            <person name="Seok S.J."/>
            <person name="Kwon S.W."/>
        </authorList>
    </citation>
    <scope>NUCLEOTIDE SEQUENCE [LARGE SCALE GENOMIC DNA]</scope>
    <source>
        <strain evidence="2 3">KACC 16952</strain>
    </source>
</reference>
<keyword evidence="3" id="KW-1185">Reference proteome</keyword>
<dbReference type="Proteomes" id="UP001381174">
    <property type="component" value="Unassembled WGS sequence"/>
</dbReference>
<proteinExistence type="predicted"/>